<evidence type="ECO:0000313" key="1">
    <source>
        <dbReference type="EMBL" id="SHJ46925.1"/>
    </source>
</evidence>
<evidence type="ECO:0000313" key="2">
    <source>
        <dbReference type="Proteomes" id="UP000183994"/>
    </source>
</evidence>
<organism evidence="1 2">
    <name type="scientific">Desulfatibacillum alkenivorans DSM 16219</name>
    <dbReference type="NCBI Taxonomy" id="1121393"/>
    <lineage>
        <taxon>Bacteria</taxon>
        <taxon>Pseudomonadati</taxon>
        <taxon>Thermodesulfobacteriota</taxon>
        <taxon>Desulfobacteria</taxon>
        <taxon>Desulfobacterales</taxon>
        <taxon>Desulfatibacillaceae</taxon>
        <taxon>Desulfatibacillum</taxon>
    </lineage>
</organism>
<sequence>MHPYSHSHVARGNAYRGAILHSNKNTADKYPCSFAVIPECLYRESSVPIPGRPNIVGWVELAKPNKCRREAASLFFGRPRRGWVSQSFGRGTLPLRPFPTGGGRSGWGGLVPMLYVGMHTVAPSSIRTKIRPSNIPVLSPSFPSVFIGNPASLVLSLGGVGRAVSCLGA</sequence>
<dbReference type="Proteomes" id="UP000183994">
    <property type="component" value="Unassembled WGS sequence"/>
</dbReference>
<gene>
    <name evidence="1" type="ORF">SAMN02745216_01690</name>
</gene>
<keyword evidence="2" id="KW-1185">Reference proteome</keyword>
<accession>A0A1M6JJX3</accession>
<reference evidence="2" key="1">
    <citation type="submission" date="2016-11" db="EMBL/GenBank/DDBJ databases">
        <authorList>
            <person name="Varghese N."/>
            <person name="Submissions S."/>
        </authorList>
    </citation>
    <scope>NUCLEOTIDE SEQUENCE [LARGE SCALE GENOMIC DNA]</scope>
    <source>
        <strain evidence="2">DSM 16219</strain>
    </source>
</reference>
<dbReference type="AlphaFoldDB" id="A0A1M6JJX3"/>
<proteinExistence type="predicted"/>
<dbReference type="EMBL" id="FQZU01000008">
    <property type="protein sequence ID" value="SHJ46925.1"/>
    <property type="molecule type" value="Genomic_DNA"/>
</dbReference>
<protein>
    <submittedName>
        <fullName evidence="1">Uncharacterized protein</fullName>
    </submittedName>
</protein>
<name>A0A1M6JJX3_9BACT</name>